<feature type="region of interest" description="Disordered" evidence="1">
    <location>
        <begin position="38"/>
        <end position="109"/>
    </location>
</feature>
<evidence type="ECO:0000259" key="2">
    <source>
        <dbReference type="PROSITE" id="PS50090"/>
    </source>
</evidence>
<name>A0A9W8ID89_9FUNG</name>
<sequence length="298" mass="33729">MTSHVSEYEKQRLENIRQNREMLMSLNLIGDDTSSILAESENANRKRKITVKNKAKPRTRRAADDQISDDDDEWSGIKRQRRADQPARRSRRLRGESAEPTTAAEEQVVETGDVSGVLADAESHFPASTLESAIRVNGHYSGWVEPGVQQRLHLESNATAAWESQGGGKFSFKDPLGTGKRVSKRTVPSGQSVAKYVASKLLKKNPNAYFYRHTEPGVEQWTGDWTEDERLTFIRVAKEFGCGDKWGLFSTYIPHRVGYQCSNYYRQYVIPSGWIIDDNYRIDSTGHAVYVGKHKRGS</sequence>
<dbReference type="OrthoDB" id="10258692at2759"/>
<evidence type="ECO:0000313" key="4">
    <source>
        <dbReference type="Proteomes" id="UP001139887"/>
    </source>
</evidence>
<evidence type="ECO:0000256" key="1">
    <source>
        <dbReference type="SAM" id="MobiDB-lite"/>
    </source>
</evidence>
<organism evidence="3 4">
    <name type="scientific">Coemansia brasiliensis</name>
    <dbReference type="NCBI Taxonomy" id="2650707"/>
    <lineage>
        <taxon>Eukaryota</taxon>
        <taxon>Fungi</taxon>
        <taxon>Fungi incertae sedis</taxon>
        <taxon>Zoopagomycota</taxon>
        <taxon>Kickxellomycotina</taxon>
        <taxon>Kickxellomycetes</taxon>
        <taxon>Kickxellales</taxon>
        <taxon>Kickxellaceae</taxon>
        <taxon>Coemansia</taxon>
    </lineage>
</organism>
<protein>
    <recommendedName>
        <fullName evidence="2">Myb-like domain-containing protein</fullName>
    </recommendedName>
</protein>
<feature type="compositionally biased region" description="Basic and acidic residues" evidence="1">
    <location>
        <begin position="82"/>
        <end position="97"/>
    </location>
</feature>
<accession>A0A9W8ID89</accession>
<feature type="domain" description="Myb-like" evidence="2">
    <location>
        <begin position="223"/>
        <end position="269"/>
    </location>
</feature>
<keyword evidence="4" id="KW-1185">Reference proteome</keyword>
<evidence type="ECO:0000313" key="3">
    <source>
        <dbReference type="EMBL" id="KAJ2850585.1"/>
    </source>
</evidence>
<dbReference type="AlphaFoldDB" id="A0A9W8ID89"/>
<proteinExistence type="predicted"/>
<dbReference type="CDD" id="cd00167">
    <property type="entry name" value="SANT"/>
    <property type="match status" value="1"/>
</dbReference>
<dbReference type="SUPFAM" id="SSF46689">
    <property type="entry name" value="Homeodomain-like"/>
    <property type="match status" value="1"/>
</dbReference>
<feature type="compositionally biased region" description="Basic residues" evidence="1">
    <location>
        <begin position="45"/>
        <end position="60"/>
    </location>
</feature>
<dbReference type="InterPro" id="IPR001005">
    <property type="entry name" value="SANT/Myb"/>
</dbReference>
<dbReference type="Gene3D" id="1.10.10.60">
    <property type="entry name" value="Homeodomain-like"/>
    <property type="match status" value="1"/>
</dbReference>
<dbReference type="InterPro" id="IPR009057">
    <property type="entry name" value="Homeodomain-like_sf"/>
</dbReference>
<dbReference type="Proteomes" id="UP001139887">
    <property type="component" value="Unassembled WGS sequence"/>
</dbReference>
<reference evidence="3" key="1">
    <citation type="submission" date="2022-07" db="EMBL/GenBank/DDBJ databases">
        <title>Phylogenomic reconstructions and comparative analyses of Kickxellomycotina fungi.</title>
        <authorList>
            <person name="Reynolds N.K."/>
            <person name="Stajich J.E."/>
            <person name="Barry K."/>
            <person name="Grigoriev I.V."/>
            <person name="Crous P."/>
            <person name="Smith M.E."/>
        </authorList>
    </citation>
    <scope>NUCLEOTIDE SEQUENCE</scope>
    <source>
        <strain evidence="3">NRRL 1566</strain>
    </source>
</reference>
<comment type="caution">
    <text evidence="3">The sequence shown here is derived from an EMBL/GenBank/DDBJ whole genome shotgun (WGS) entry which is preliminary data.</text>
</comment>
<dbReference type="PROSITE" id="PS50090">
    <property type="entry name" value="MYB_LIKE"/>
    <property type="match status" value="1"/>
</dbReference>
<gene>
    <name evidence="3" type="ORF">IWW36_001765</name>
</gene>
<dbReference type="EMBL" id="JANBUW010000028">
    <property type="protein sequence ID" value="KAJ2850585.1"/>
    <property type="molecule type" value="Genomic_DNA"/>
</dbReference>
<dbReference type="Pfam" id="PF00249">
    <property type="entry name" value="Myb_DNA-binding"/>
    <property type="match status" value="1"/>
</dbReference>